<organism evidence="1 2">
    <name type="scientific">Ramularia collo-cygni</name>
    <dbReference type="NCBI Taxonomy" id="112498"/>
    <lineage>
        <taxon>Eukaryota</taxon>
        <taxon>Fungi</taxon>
        <taxon>Dikarya</taxon>
        <taxon>Ascomycota</taxon>
        <taxon>Pezizomycotina</taxon>
        <taxon>Dothideomycetes</taxon>
        <taxon>Dothideomycetidae</taxon>
        <taxon>Mycosphaerellales</taxon>
        <taxon>Mycosphaerellaceae</taxon>
        <taxon>Ramularia</taxon>
    </lineage>
</organism>
<protein>
    <submittedName>
        <fullName evidence="1">Uncharacterized protein</fullName>
    </submittedName>
</protein>
<reference evidence="1 2" key="1">
    <citation type="submission" date="2016-03" db="EMBL/GenBank/DDBJ databases">
        <authorList>
            <person name="Ploux O."/>
        </authorList>
    </citation>
    <scope>NUCLEOTIDE SEQUENCE [LARGE SCALE GENOMIC DNA]</scope>
    <source>
        <strain evidence="1 2">URUG2</strain>
    </source>
</reference>
<name>A0A2D3V537_9PEZI</name>
<dbReference type="Proteomes" id="UP000225277">
    <property type="component" value="Unassembled WGS sequence"/>
</dbReference>
<keyword evidence="2" id="KW-1185">Reference proteome</keyword>
<dbReference type="EMBL" id="FJUY01000015">
    <property type="protein sequence ID" value="CZT23103.1"/>
    <property type="molecule type" value="Genomic_DNA"/>
</dbReference>
<gene>
    <name evidence="1" type="ORF">RCC_08813</name>
</gene>
<dbReference type="GeneID" id="35603894"/>
<dbReference type="RefSeq" id="XP_023629827.1">
    <property type="nucleotide sequence ID" value="XM_023774059.1"/>
</dbReference>
<sequence>MEDLETLIAQSRFTASLYLAVAFALYTDKMKSKAEAHDAHIIALNACNVFENGGDLVQAGVLKPMGQWAKSLLEQPDSLEEWTVPFHDLIGLAERELAAYDEVMEKEKSGEEDPDWRVQQGANITFLQGLGVVAGEKKVGRWEERKQRLRRAVGSVKLKTKRSLSRLRDTLRGKVDG</sequence>
<accession>A0A2D3V537</accession>
<dbReference type="AlphaFoldDB" id="A0A2D3V537"/>
<proteinExistence type="predicted"/>
<evidence type="ECO:0000313" key="1">
    <source>
        <dbReference type="EMBL" id="CZT23103.1"/>
    </source>
</evidence>
<evidence type="ECO:0000313" key="2">
    <source>
        <dbReference type="Proteomes" id="UP000225277"/>
    </source>
</evidence>